<feature type="active site" description="Proton acceptor" evidence="6">
    <location>
        <position position="340"/>
    </location>
</feature>
<dbReference type="EMBL" id="NWMW01000002">
    <property type="protein sequence ID" value="PCD02306.1"/>
    <property type="molecule type" value="Genomic_DNA"/>
</dbReference>
<keyword evidence="9" id="KW-0732">Signal</keyword>
<evidence type="ECO:0000256" key="7">
    <source>
        <dbReference type="PIRSR" id="PIRSR005096-2"/>
    </source>
</evidence>
<dbReference type="InterPro" id="IPR015443">
    <property type="entry name" value="Aldose_1-epimerase"/>
</dbReference>
<dbReference type="Proteomes" id="UP000218366">
    <property type="component" value="Unassembled WGS sequence"/>
</dbReference>
<dbReference type="NCBIfam" id="NF008277">
    <property type="entry name" value="PRK11055.1"/>
    <property type="match status" value="1"/>
</dbReference>
<accession>A0A2A4B3S6</accession>
<evidence type="ECO:0000313" key="11">
    <source>
        <dbReference type="Proteomes" id="UP000218366"/>
    </source>
</evidence>
<dbReference type="UniPathway" id="UPA00242"/>
<dbReference type="InterPro" id="IPR014718">
    <property type="entry name" value="GH-type_carb-bd"/>
</dbReference>
<dbReference type="InterPro" id="IPR008183">
    <property type="entry name" value="Aldose_1/G6P_1-epimerase"/>
</dbReference>
<feature type="binding site" evidence="8">
    <location>
        <begin position="100"/>
        <end position="101"/>
    </location>
    <ligand>
        <name>beta-D-galactose</name>
        <dbReference type="ChEBI" id="CHEBI:27667"/>
    </ligand>
</feature>
<keyword evidence="4 5" id="KW-0119">Carbohydrate metabolism</keyword>
<comment type="pathway">
    <text evidence="1 5">Carbohydrate metabolism; hexose metabolism.</text>
</comment>
<comment type="caution">
    <text evidence="10">The sequence shown here is derived from an EMBL/GenBank/DDBJ whole genome shotgun (WGS) entry which is preliminary data.</text>
</comment>
<reference evidence="10 11" key="1">
    <citation type="submission" date="2017-09" db="EMBL/GenBank/DDBJ databases">
        <title>Sphingomonas spermidinifaciens 9NM-10, whole genome shotgun sequence.</title>
        <authorList>
            <person name="Feng G."/>
            <person name="Zhu H."/>
        </authorList>
    </citation>
    <scope>NUCLEOTIDE SEQUENCE [LARGE SCALE GENOMIC DNA]</scope>
    <source>
        <strain evidence="10 11">9NM-10</strain>
    </source>
</reference>
<evidence type="ECO:0000256" key="3">
    <source>
        <dbReference type="ARBA" id="ARBA00023235"/>
    </source>
</evidence>
<feature type="chain" id="PRO_5012652648" description="Aldose 1-epimerase" evidence="9">
    <location>
        <begin position="21"/>
        <end position="376"/>
    </location>
</feature>
<dbReference type="GO" id="GO:0030246">
    <property type="term" value="F:carbohydrate binding"/>
    <property type="evidence" value="ECO:0007669"/>
    <property type="project" value="InterPro"/>
</dbReference>
<evidence type="ECO:0000256" key="1">
    <source>
        <dbReference type="ARBA" id="ARBA00005028"/>
    </source>
</evidence>
<dbReference type="PANTHER" id="PTHR10091">
    <property type="entry name" value="ALDOSE-1-EPIMERASE"/>
    <property type="match status" value="1"/>
</dbReference>
<dbReference type="InterPro" id="IPR011013">
    <property type="entry name" value="Gal_mutarotase_sf_dom"/>
</dbReference>
<evidence type="ECO:0000256" key="9">
    <source>
        <dbReference type="SAM" id="SignalP"/>
    </source>
</evidence>
<dbReference type="InterPro" id="IPR047215">
    <property type="entry name" value="Galactose_mutarotase-like"/>
</dbReference>
<dbReference type="AlphaFoldDB" id="A0A2A4B3S6"/>
<protein>
    <recommendedName>
        <fullName evidence="5">Aldose 1-epimerase</fullName>
        <ecNumber evidence="5">5.1.3.3</ecNumber>
    </recommendedName>
</protein>
<evidence type="ECO:0000256" key="5">
    <source>
        <dbReference type="PIRNR" id="PIRNR005096"/>
    </source>
</evidence>
<dbReference type="GO" id="GO:0006006">
    <property type="term" value="P:glucose metabolic process"/>
    <property type="evidence" value="ECO:0007669"/>
    <property type="project" value="TreeGrafter"/>
</dbReference>
<evidence type="ECO:0000256" key="2">
    <source>
        <dbReference type="ARBA" id="ARBA00006206"/>
    </source>
</evidence>
<dbReference type="EC" id="5.1.3.3" evidence="5"/>
<evidence type="ECO:0000256" key="6">
    <source>
        <dbReference type="PIRSR" id="PIRSR005096-1"/>
    </source>
</evidence>
<feature type="signal peptide" evidence="9">
    <location>
        <begin position="1"/>
        <end position="20"/>
    </location>
</feature>
<proteinExistence type="inferred from homology"/>
<dbReference type="PIRSF" id="PIRSF005096">
    <property type="entry name" value="GALM"/>
    <property type="match status" value="1"/>
</dbReference>
<dbReference type="RefSeq" id="WP_096343685.1">
    <property type="nucleotide sequence ID" value="NZ_NWMW01000002.1"/>
</dbReference>
<dbReference type="Pfam" id="PF01263">
    <property type="entry name" value="Aldose_epim"/>
    <property type="match status" value="1"/>
</dbReference>
<keyword evidence="3 5" id="KW-0413">Isomerase</keyword>
<dbReference type="Gene3D" id="2.70.98.10">
    <property type="match status" value="1"/>
</dbReference>
<dbReference type="GO" id="GO:0033499">
    <property type="term" value="P:galactose catabolic process via UDP-galactose, Leloir pathway"/>
    <property type="evidence" value="ECO:0007669"/>
    <property type="project" value="TreeGrafter"/>
</dbReference>
<feature type="binding site" evidence="7">
    <location>
        <position position="274"/>
    </location>
    <ligand>
        <name>beta-D-galactose</name>
        <dbReference type="ChEBI" id="CHEBI:27667"/>
    </ligand>
</feature>
<evidence type="ECO:0000256" key="8">
    <source>
        <dbReference type="PIRSR" id="PIRSR005096-3"/>
    </source>
</evidence>
<comment type="similarity">
    <text evidence="2 5">Belongs to the aldose epimerase family.</text>
</comment>
<name>A0A2A4B3S6_9SPHN</name>
<keyword evidence="11" id="KW-1185">Reference proteome</keyword>
<feature type="active site" description="Proton donor" evidence="6">
    <location>
        <position position="200"/>
    </location>
</feature>
<evidence type="ECO:0000313" key="10">
    <source>
        <dbReference type="EMBL" id="PCD02306.1"/>
    </source>
</evidence>
<sequence length="376" mass="40579">MMIRLGAALLLATAAMPAIAADAERKPFGKLADGSAVEIVSLKNKRGVEARIITYGATLQALIGPDRAGKRADVTLGYDTAEEYEKVPNYFGVTVGRYANRIKGGKFSLDGREYQLTLNDKTNSLHGGTQGFDKRNWRIVSVASGPTAKLVLALTSPDGDQGYPGKADVTVTYTLDEASNLTIAYDLKTDKPTIANMTNHALFNLAGEGAPAGTSNHVLTIPAKAYTPVDATLIPTGERRAVAGSVFDFTRPRLIAEGLRDRRDEQIRLGTGYDHNFALDKGQTPTPQLAARLEDPKSGRVLEVLTTEPGVQFYTGNFLDGSVSGKSGHAYRQGDGIALEPQKFPDAPNKPDFASPRVDPGKPYRHVMIYRLTTRK</sequence>
<dbReference type="OrthoDB" id="9779408at2"/>
<dbReference type="GO" id="GO:0004034">
    <property type="term" value="F:aldose 1-epimerase activity"/>
    <property type="evidence" value="ECO:0007669"/>
    <property type="project" value="UniProtKB-EC"/>
</dbReference>
<organism evidence="10 11">
    <name type="scientific">Sphingomonas spermidinifaciens</name>
    <dbReference type="NCBI Taxonomy" id="1141889"/>
    <lineage>
        <taxon>Bacteria</taxon>
        <taxon>Pseudomonadati</taxon>
        <taxon>Pseudomonadota</taxon>
        <taxon>Alphaproteobacteria</taxon>
        <taxon>Sphingomonadales</taxon>
        <taxon>Sphingomonadaceae</taxon>
        <taxon>Sphingomonas</taxon>
    </lineage>
</organism>
<gene>
    <name evidence="10" type="ORF">COC42_12745</name>
</gene>
<dbReference type="PANTHER" id="PTHR10091:SF0">
    <property type="entry name" value="GALACTOSE MUTAROTASE"/>
    <property type="match status" value="1"/>
</dbReference>
<comment type="catalytic activity">
    <reaction evidence="5">
        <text>alpha-D-glucose = beta-D-glucose</text>
        <dbReference type="Rhea" id="RHEA:10264"/>
        <dbReference type="ChEBI" id="CHEBI:15903"/>
        <dbReference type="ChEBI" id="CHEBI:17925"/>
        <dbReference type="EC" id="5.1.3.3"/>
    </reaction>
</comment>
<dbReference type="SUPFAM" id="SSF74650">
    <property type="entry name" value="Galactose mutarotase-like"/>
    <property type="match status" value="1"/>
</dbReference>
<evidence type="ECO:0000256" key="4">
    <source>
        <dbReference type="ARBA" id="ARBA00023277"/>
    </source>
</evidence>
<dbReference type="CDD" id="cd09019">
    <property type="entry name" value="galactose_mutarotase_like"/>
    <property type="match status" value="1"/>
</dbReference>